<sequence>MTTKNYQLETLTCPSCMAKIENALRRTKGVESVEVLFNSSRVKVTFDELVVSSDDVKRVIEGLGYRVLGER</sequence>
<dbReference type="CDD" id="cd00371">
    <property type="entry name" value="HMA"/>
    <property type="match status" value="1"/>
</dbReference>
<keyword evidence="4" id="KW-1185">Reference proteome</keyword>
<dbReference type="Proteomes" id="UP000198577">
    <property type="component" value="Unassembled WGS sequence"/>
</dbReference>
<dbReference type="AlphaFoldDB" id="A0A1I5YIH9"/>
<dbReference type="GO" id="GO:0046872">
    <property type="term" value="F:metal ion binding"/>
    <property type="evidence" value="ECO:0007669"/>
    <property type="project" value="UniProtKB-KW"/>
</dbReference>
<dbReference type="RefSeq" id="WP_092282822.1">
    <property type="nucleotide sequence ID" value="NZ_FOXR01000048.1"/>
</dbReference>
<gene>
    <name evidence="3" type="ORF">SAMN05444406_1487</name>
</gene>
<dbReference type="PROSITE" id="PS50846">
    <property type="entry name" value="HMA_2"/>
    <property type="match status" value="1"/>
</dbReference>
<evidence type="ECO:0000256" key="1">
    <source>
        <dbReference type="ARBA" id="ARBA00022723"/>
    </source>
</evidence>
<dbReference type="FunFam" id="3.30.70.100:FF:000001">
    <property type="entry name" value="ATPase copper transporting beta"/>
    <property type="match status" value="1"/>
</dbReference>
<evidence type="ECO:0000259" key="2">
    <source>
        <dbReference type="PROSITE" id="PS50846"/>
    </source>
</evidence>
<reference evidence="3 4" key="1">
    <citation type="submission" date="2016-10" db="EMBL/GenBank/DDBJ databases">
        <authorList>
            <person name="de Groot N.N."/>
        </authorList>
    </citation>
    <scope>NUCLEOTIDE SEQUENCE [LARGE SCALE GENOMIC DNA]</scope>
    <source>
        <strain evidence="3 4">DSM 20678</strain>
    </source>
</reference>
<dbReference type="InterPro" id="IPR017969">
    <property type="entry name" value="Heavy-metal-associated_CS"/>
</dbReference>
<dbReference type="InterPro" id="IPR006121">
    <property type="entry name" value="HMA_dom"/>
</dbReference>
<dbReference type="Gene3D" id="3.30.70.100">
    <property type="match status" value="1"/>
</dbReference>
<evidence type="ECO:0000313" key="4">
    <source>
        <dbReference type="Proteomes" id="UP000198577"/>
    </source>
</evidence>
<dbReference type="STRING" id="937334.SAMN05444406_1487"/>
<accession>A0A1I5YIH9</accession>
<dbReference type="Pfam" id="PF00403">
    <property type="entry name" value="HMA"/>
    <property type="match status" value="1"/>
</dbReference>
<feature type="domain" description="HMA" evidence="2">
    <location>
        <begin position="2"/>
        <end position="68"/>
    </location>
</feature>
<dbReference type="PROSITE" id="PS01047">
    <property type="entry name" value="HMA_1"/>
    <property type="match status" value="1"/>
</dbReference>
<keyword evidence="1" id="KW-0479">Metal-binding</keyword>
<protein>
    <submittedName>
        <fullName evidence="3">Copper chaperone CopZ</fullName>
    </submittedName>
</protein>
<dbReference type="OrthoDB" id="7068874at2"/>
<name>A0A1I5YIH9_9FIRM</name>
<dbReference type="SUPFAM" id="SSF55008">
    <property type="entry name" value="HMA, heavy metal-associated domain"/>
    <property type="match status" value="1"/>
</dbReference>
<organism evidence="3 4">
    <name type="scientific">Caldicoprobacter faecalis</name>
    <dbReference type="NCBI Taxonomy" id="937334"/>
    <lineage>
        <taxon>Bacteria</taxon>
        <taxon>Bacillati</taxon>
        <taxon>Bacillota</taxon>
        <taxon>Clostridia</taxon>
        <taxon>Caldicoprobacterales</taxon>
        <taxon>Caldicoprobacteraceae</taxon>
        <taxon>Caldicoprobacter</taxon>
    </lineage>
</organism>
<dbReference type="InterPro" id="IPR036163">
    <property type="entry name" value="HMA_dom_sf"/>
</dbReference>
<dbReference type="EMBL" id="FOXR01000048">
    <property type="protein sequence ID" value="SFQ44012.1"/>
    <property type="molecule type" value="Genomic_DNA"/>
</dbReference>
<evidence type="ECO:0000313" key="3">
    <source>
        <dbReference type="EMBL" id="SFQ44012.1"/>
    </source>
</evidence>
<proteinExistence type="predicted"/>